<proteinExistence type="predicted"/>
<evidence type="ECO:0000256" key="10">
    <source>
        <dbReference type="SAM" id="Phobius"/>
    </source>
</evidence>
<gene>
    <name evidence="13" type="ORF">EV664_101181</name>
</gene>
<keyword evidence="4" id="KW-1003">Cell membrane</keyword>
<dbReference type="PANTHER" id="PTHR44936:SF10">
    <property type="entry name" value="SENSOR PROTEIN RSTB"/>
    <property type="match status" value="1"/>
</dbReference>
<dbReference type="SUPFAM" id="SSF47384">
    <property type="entry name" value="Homodimeric domain of signal transducing histidine kinase"/>
    <property type="match status" value="1"/>
</dbReference>
<dbReference type="EMBL" id="SNWD01000001">
    <property type="protein sequence ID" value="TDN86607.1"/>
    <property type="molecule type" value="Genomic_DNA"/>
</dbReference>
<evidence type="ECO:0000313" key="14">
    <source>
        <dbReference type="Proteomes" id="UP000295493"/>
    </source>
</evidence>
<evidence type="ECO:0000256" key="7">
    <source>
        <dbReference type="ARBA" id="ARBA00022741"/>
    </source>
</evidence>
<dbReference type="SUPFAM" id="SSF55874">
    <property type="entry name" value="ATPase domain of HSP90 chaperone/DNA topoisomerase II/histidine kinase"/>
    <property type="match status" value="1"/>
</dbReference>
<keyword evidence="8 13" id="KW-0418">Kinase</keyword>
<dbReference type="Proteomes" id="UP000295493">
    <property type="component" value="Unassembled WGS sequence"/>
</dbReference>
<comment type="caution">
    <text evidence="13">The sequence shown here is derived from an EMBL/GenBank/DDBJ whole genome shotgun (WGS) entry which is preliminary data.</text>
</comment>
<dbReference type="InterPro" id="IPR036097">
    <property type="entry name" value="HisK_dim/P_sf"/>
</dbReference>
<reference evidence="13 14" key="1">
    <citation type="submission" date="2019-03" db="EMBL/GenBank/DDBJ databases">
        <title>Genomic Encyclopedia of Type Strains, Phase IV (KMG-IV): sequencing the most valuable type-strain genomes for metagenomic binning, comparative biology and taxonomic classification.</title>
        <authorList>
            <person name="Goeker M."/>
        </authorList>
    </citation>
    <scope>NUCLEOTIDE SEQUENCE [LARGE SCALE GENOMIC DNA]</scope>
    <source>
        <strain evidence="13 14">DSM 25059</strain>
    </source>
</reference>
<evidence type="ECO:0000259" key="11">
    <source>
        <dbReference type="PROSITE" id="PS50109"/>
    </source>
</evidence>
<dbReference type="GO" id="GO:0000155">
    <property type="term" value="F:phosphorelay sensor kinase activity"/>
    <property type="evidence" value="ECO:0007669"/>
    <property type="project" value="InterPro"/>
</dbReference>
<evidence type="ECO:0000256" key="3">
    <source>
        <dbReference type="ARBA" id="ARBA00012438"/>
    </source>
</evidence>
<feature type="domain" description="Histidine kinase" evidence="11">
    <location>
        <begin position="227"/>
        <end position="424"/>
    </location>
</feature>
<protein>
    <recommendedName>
        <fullName evidence="3">histidine kinase</fullName>
        <ecNumber evidence="3">2.7.13.3</ecNumber>
    </recommendedName>
</protein>
<dbReference type="Pfam" id="PF00672">
    <property type="entry name" value="HAMP"/>
    <property type="match status" value="1"/>
</dbReference>
<dbReference type="GO" id="GO:0005886">
    <property type="term" value="C:plasma membrane"/>
    <property type="evidence" value="ECO:0007669"/>
    <property type="project" value="UniProtKB-SubCell"/>
</dbReference>
<feature type="domain" description="HAMP" evidence="12">
    <location>
        <begin position="168"/>
        <end position="219"/>
    </location>
</feature>
<keyword evidence="10" id="KW-1133">Transmembrane helix</keyword>
<evidence type="ECO:0000259" key="12">
    <source>
        <dbReference type="PROSITE" id="PS50885"/>
    </source>
</evidence>
<sequence>MVAYIAVLVLALGAIQLGASLSFYQAIDRQTAREDHARRIAELLVVSDRLHAIAPDRTSGAMTTRFLSASVTPAPAIPSGPASSESAAIAHTITAWEPSLGGRSLRVARQAGSGGSDDLVGSIRLADGNWLNFRSIGIGSMWPVAWRAIVMTLLMTASLLALGLVSLHFLNRPLRRLTRAADQIGHGREVAIPEFGPRDLRDLAHAMNHMQARIARLIKDQATSFEAISHDLRTPLARQKMAADLIDDEDVKLLMHANVDEMEALLASLQQFLRAQHMPADPGSIDLTEFIRDVIAPLAHHIDLRPDDSGAITTYPEPLAIALFALIENAMLYGERVTIHIERDEAQRPVIVIEDDGPGIPPEHYEAILDPFFRLDEARSRDTSGFGLGIPTAHRLMTRFDGGLAFGASSLGGLAVRLTIPTPPKP</sequence>
<evidence type="ECO:0000256" key="1">
    <source>
        <dbReference type="ARBA" id="ARBA00000085"/>
    </source>
</evidence>
<dbReference type="PRINTS" id="PR00344">
    <property type="entry name" value="BCTRLSENSOR"/>
</dbReference>
<dbReference type="InterPro" id="IPR005467">
    <property type="entry name" value="His_kinase_dom"/>
</dbReference>
<dbReference type="PROSITE" id="PS50109">
    <property type="entry name" value="HIS_KIN"/>
    <property type="match status" value="1"/>
</dbReference>
<dbReference type="InterPro" id="IPR003594">
    <property type="entry name" value="HATPase_dom"/>
</dbReference>
<feature type="transmembrane region" description="Helical" evidence="10">
    <location>
        <begin position="144"/>
        <end position="170"/>
    </location>
</feature>
<dbReference type="InterPro" id="IPR003660">
    <property type="entry name" value="HAMP_dom"/>
</dbReference>
<dbReference type="PROSITE" id="PS50885">
    <property type="entry name" value="HAMP"/>
    <property type="match status" value="1"/>
</dbReference>
<name>A0A4R6FXT4_9SPHN</name>
<dbReference type="SMART" id="SM00304">
    <property type="entry name" value="HAMP"/>
    <property type="match status" value="1"/>
</dbReference>
<dbReference type="Pfam" id="PF02518">
    <property type="entry name" value="HATPase_c"/>
    <property type="match status" value="1"/>
</dbReference>
<dbReference type="CDD" id="cd00082">
    <property type="entry name" value="HisKA"/>
    <property type="match status" value="1"/>
</dbReference>
<evidence type="ECO:0000256" key="5">
    <source>
        <dbReference type="ARBA" id="ARBA00022553"/>
    </source>
</evidence>
<evidence type="ECO:0000256" key="6">
    <source>
        <dbReference type="ARBA" id="ARBA00022679"/>
    </source>
</evidence>
<dbReference type="InterPro" id="IPR036890">
    <property type="entry name" value="HATPase_C_sf"/>
</dbReference>
<dbReference type="CDD" id="cd06225">
    <property type="entry name" value="HAMP"/>
    <property type="match status" value="1"/>
</dbReference>
<keyword evidence="10" id="KW-0472">Membrane</keyword>
<dbReference type="AlphaFoldDB" id="A0A4R6FXT4"/>
<dbReference type="PANTHER" id="PTHR44936">
    <property type="entry name" value="SENSOR PROTEIN CREC"/>
    <property type="match status" value="1"/>
</dbReference>
<keyword evidence="6" id="KW-0808">Transferase</keyword>
<evidence type="ECO:0000256" key="4">
    <source>
        <dbReference type="ARBA" id="ARBA00022475"/>
    </source>
</evidence>
<dbReference type="InterPro" id="IPR050980">
    <property type="entry name" value="2C_sensor_his_kinase"/>
</dbReference>
<keyword evidence="9" id="KW-0067">ATP-binding</keyword>
<dbReference type="InterPro" id="IPR004358">
    <property type="entry name" value="Sig_transdc_His_kin-like_C"/>
</dbReference>
<organism evidence="13 14">
    <name type="scientific">Stakelama pacifica</name>
    <dbReference type="NCBI Taxonomy" id="517720"/>
    <lineage>
        <taxon>Bacteria</taxon>
        <taxon>Pseudomonadati</taxon>
        <taxon>Pseudomonadota</taxon>
        <taxon>Alphaproteobacteria</taxon>
        <taxon>Sphingomonadales</taxon>
        <taxon>Sphingomonadaceae</taxon>
        <taxon>Stakelama</taxon>
    </lineage>
</organism>
<dbReference type="InterPro" id="IPR003661">
    <property type="entry name" value="HisK_dim/P_dom"/>
</dbReference>
<accession>A0A4R6FXT4</accession>
<keyword evidence="7" id="KW-0547">Nucleotide-binding</keyword>
<keyword evidence="10" id="KW-0812">Transmembrane</keyword>
<dbReference type="RefSeq" id="WP_133493808.1">
    <property type="nucleotide sequence ID" value="NZ_BMLU01000001.1"/>
</dbReference>
<comment type="subcellular location">
    <subcellularLocation>
        <location evidence="2">Cell membrane</location>
        <topology evidence="2">Multi-pass membrane protein</topology>
    </subcellularLocation>
</comment>
<dbReference type="OrthoDB" id="9804645at2"/>
<evidence type="ECO:0000256" key="9">
    <source>
        <dbReference type="ARBA" id="ARBA00022840"/>
    </source>
</evidence>
<evidence type="ECO:0000256" key="2">
    <source>
        <dbReference type="ARBA" id="ARBA00004651"/>
    </source>
</evidence>
<evidence type="ECO:0000313" key="13">
    <source>
        <dbReference type="EMBL" id="TDN86607.1"/>
    </source>
</evidence>
<dbReference type="EC" id="2.7.13.3" evidence="3"/>
<evidence type="ECO:0000256" key="8">
    <source>
        <dbReference type="ARBA" id="ARBA00022777"/>
    </source>
</evidence>
<dbReference type="GO" id="GO:0005524">
    <property type="term" value="F:ATP binding"/>
    <property type="evidence" value="ECO:0007669"/>
    <property type="project" value="UniProtKB-KW"/>
</dbReference>
<dbReference type="Gene3D" id="3.30.565.10">
    <property type="entry name" value="Histidine kinase-like ATPase, C-terminal domain"/>
    <property type="match status" value="1"/>
</dbReference>
<dbReference type="Gene3D" id="1.10.287.130">
    <property type="match status" value="1"/>
</dbReference>
<dbReference type="SMART" id="SM00387">
    <property type="entry name" value="HATPase_c"/>
    <property type="match status" value="1"/>
</dbReference>
<comment type="catalytic activity">
    <reaction evidence="1">
        <text>ATP + protein L-histidine = ADP + protein N-phospho-L-histidine.</text>
        <dbReference type="EC" id="2.7.13.3"/>
    </reaction>
</comment>
<keyword evidence="14" id="KW-1185">Reference proteome</keyword>
<keyword evidence="5" id="KW-0597">Phosphoprotein</keyword>